<feature type="region of interest" description="Disordered" evidence="1">
    <location>
        <begin position="222"/>
        <end position="244"/>
    </location>
</feature>
<dbReference type="InterPro" id="IPR029033">
    <property type="entry name" value="His_PPase_superfam"/>
</dbReference>
<organism evidence="2 3">
    <name type="scientific">Diplogelasinospora grovesii</name>
    <dbReference type="NCBI Taxonomy" id="303347"/>
    <lineage>
        <taxon>Eukaryota</taxon>
        <taxon>Fungi</taxon>
        <taxon>Dikarya</taxon>
        <taxon>Ascomycota</taxon>
        <taxon>Pezizomycotina</taxon>
        <taxon>Sordariomycetes</taxon>
        <taxon>Sordariomycetidae</taxon>
        <taxon>Sordariales</taxon>
        <taxon>Diplogelasinosporaceae</taxon>
        <taxon>Diplogelasinospora</taxon>
    </lineage>
</organism>
<dbReference type="PANTHER" id="PTHR16469:SF51">
    <property type="entry name" value="TRANSCRIPTION FACTOR TAU 55 KDA SUBUNIT"/>
    <property type="match status" value="1"/>
</dbReference>
<dbReference type="InterPro" id="IPR051710">
    <property type="entry name" value="Phosphatase_SH3-domain"/>
</dbReference>
<dbReference type="Gene3D" id="3.40.50.1240">
    <property type="entry name" value="Phosphoglycerate mutase-like"/>
    <property type="match status" value="1"/>
</dbReference>
<evidence type="ECO:0000313" key="3">
    <source>
        <dbReference type="Proteomes" id="UP001303473"/>
    </source>
</evidence>
<dbReference type="AlphaFoldDB" id="A0AAN6NGE6"/>
<accession>A0AAN6NGE6</accession>
<dbReference type="Proteomes" id="UP001303473">
    <property type="component" value="Unassembled WGS sequence"/>
</dbReference>
<reference evidence="3" key="1">
    <citation type="journal article" date="2023" name="Mol. Phylogenet. Evol.">
        <title>Genome-scale phylogeny and comparative genomics of the fungal order Sordariales.</title>
        <authorList>
            <person name="Hensen N."/>
            <person name="Bonometti L."/>
            <person name="Westerberg I."/>
            <person name="Brannstrom I.O."/>
            <person name="Guillou S."/>
            <person name="Cros-Aarteil S."/>
            <person name="Calhoun S."/>
            <person name="Haridas S."/>
            <person name="Kuo A."/>
            <person name="Mondo S."/>
            <person name="Pangilinan J."/>
            <person name="Riley R."/>
            <person name="LaButti K."/>
            <person name="Andreopoulos B."/>
            <person name="Lipzen A."/>
            <person name="Chen C."/>
            <person name="Yan M."/>
            <person name="Daum C."/>
            <person name="Ng V."/>
            <person name="Clum A."/>
            <person name="Steindorff A."/>
            <person name="Ohm R.A."/>
            <person name="Martin F."/>
            <person name="Silar P."/>
            <person name="Natvig D.O."/>
            <person name="Lalanne C."/>
            <person name="Gautier V."/>
            <person name="Ament-Velasquez S.L."/>
            <person name="Kruys A."/>
            <person name="Hutchinson M.I."/>
            <person name="Powell A.J."/>
            <person name="Barry K."/>
            <person name="Miller A.N."/>
            <person name="Grigoriev I.V."/>
            <person name="Debuchy R."/>
            <person name="Gladieux P."/>
            <person name="Hiltunen Thoren M."/>
            <person name="Johannesson H."/>
        </authorList>
    </citation>
    <scope>NUCLEOTIDE SEQUENCE [LARGE SCALE GENOMIC DNA]</scope>
    <source>
        <strain evidence="3">CBS 340.73</strain>
    </source>
</reference>
<comment type="caution">
    <text evidence="2">The sequence shown here is derived from an EMBL/GenBank/DDBJ whole genome shotgun (WGS) entry which is preliminary data.</text>
</comment>
<dbReference type="SUPFAM" id="SSF53254">
    <property type="entry name" value="Phosphoglycerate mutase-like"/>
    <property type="match status" value="1"/>
</dbReference>
<proteinExistence type="predicted"/>
<evidence type="ECO:0000256" key="1">
    <source>
        <dbReference type="SAM" id="MobiDB-lite"/>
    </source>
</evidence>
<gene>
    <name evidence="2" type="ORF">QBC46DRAFT_373986</name>
</gene>
<dbReference type="InterPro" id="IPR013078">
    <property type="entry name" value="His_Pase_superF_clade-1"/>
</dbReference>
<sequence length="342" mass="37265">MTLEVIYVTRHGFRSNWLVDPSDGTYASTLRSPTGLPADPALTAHGVDQARELGQRLLTVVPRVERVYSSPYYRCLQTVEPYMRSQTLSLEEKKVRAEHGIAEWYGSTGGKFQHPVPAPITTLDSLFRDMLDLNYRPVVVPDRHGESIDELHNRVAVAMEKVIEQCDRDGVKAILLCTHAAVVIALGRVLTGNMPENVAEVDDFQAFTCGLSIYQRRANEAKSKGRTKAASSATNDGGGDDARTADHAQTLLETGAEAAGTGAELRWRGGKGVKGGWDCQLNSDCSHLSGGEERGWRFSGEEAFDTDTDRNKSMLDDAGVVRSGTVQVVEGKTTKETGGPRL</sequence>
<dbReference type="CDD" id="cd07067">
    <property type="entry name" value="HP_PGM_like"/>
    <property type="match status" value="1"/>
</dbReference>
<dbReference type="EMBL" id="MU853758">
    <property type="protein sequence ID" value="KAK3944669.1"/>
    <property type="molecule type" value="Genomic_DNA"/>
</dbReference>
<dbReference type="SMART" id="SM00855">
    <property type="entry name" value="PGAM"/>
    <property type="match status" value="1"/>
</dbReference>
<name>A0AAN6NGE6_9PEZI</name>
<protein>
    <submittedName>
        <fullName evidence="2">Histidine phosphatase superfamily</fullName>
    </submittedName>
</protein>
<dbReference type="PANTHER" id="PTHR16469">
    <property type="entry name" value="UBIQUITIN-ASSOCIATED AND SH3 DOMAIN-CONTAINING BA-RELATED"/>
    <property type="match status" value="1"/>
</dbReference>
<keyword evidence="3" id="KW-1185">Reference proteome</keyword>
<dbReference type="Pfam" id="PF00300">
    <property type="entry name" value="His_Phos_1"/>
    <property type="match status" value="1"/>
</dbReference>
<evidence type="ECO:0000313" key="2">
    <source>
        <dbReference type="EMBL" id="KAK3944669.1"/>
    </source>
</evidence>